<dbReference type="Proteomes" id="UP000622687">
    <property type="component" value="Unassembled WGS sequence"/>
</dbReference>
<comment type="caution">
    <text evidence="1">The sequence shown here is derived from an EMBL/GenBank/DDBJ whole genome shotgun (WGS) entry which is preliminary data.</text>
</comment>
<name>A0A934I1G6_9CLOT</name>
<dbReference type="EMBL" id="JAEEGB010000023">
    <property type="protein sequence ID" value="MBI6874285.1"/>
    <property type="molecule type" value="Genomic_DNA"/>
</dbReference>
<evidence type="ECO:0000313" key="2">
    <source>
        <dbReference type="Proteomes" id="UP000622687"/>
    </source>
</evidence>
<reference evidence="1" key="1">
    <citation type="submission" date="2020-12" db="EMBL/GenBank/DDBJ databases">
        <title>Clostridium thailandense sp. nov., a novel acetogenic bacterium isolated from peat land soil in Thailand.</title>
        <authorList>
            <person name="Chaikitkaew S."/>
            <person name="Birkeland N.K."/>
        </authorList>
    </citation>
    <scope>NUCLEOTIDE SEQUENCE</scope>
    <source>
        <strain evidence="1">DSM 17425</strain>
    </source>
</reference>
<gene>
    <name evidence="1" type="ORF">I6U51_16550</name>
</gene>
<accession>A0A934I1G6</accession>
<dbReference type="RefSeq" id="WP_211143681.1">
    <property type="nucleotide sequence ID" value="NZ_JAEEGB010000023.1"/>
</dbReference>
<keyword evidence="2" id="KW-1185">Reference proteome</keyword>
<sequence length="77" mass="8830">MSEYQMNINGKISLADYSSIYDYIAIVDKDDNLTISIENNAENINIVKQMLENNSFTVDLDCNKHNGRYYIKASKSN</sequence>
<proteinExistence type="predicted"/>
<evidence type="ECO:0000313" key="1">
    <source>
        <dbReference type="EMBL" id="MBI6874285.1"/>
    </source>
</evidence>
<dbReference type="AlphaFoldDB" id="A0A934I1G6"/>
<protein>
    <submittedName>
        <fullName evidence="1">Uncharacterized protein</fullName>
    </submittedName>
</protein>
<organism evidence="1 2">
    <name type="scientific">Clostridium aciditolerans</name>
    <dbReference type="NCBI Taxonomy" id="339861"/>
    <lineage>
        <taxon>Bacteria</taxon>
        <taxon>Bacillati</taxon>
        <taxon>Bacillota</taxon>
        <taxon>Clostridia</taxon>
        <taxon>Eubacteriales</taxon>
        <taxon>Clostridiaceae</taxon>
        <taxon>Clostridium</taxon>
    </lineage>
</organism>